<evidence type="ECO:0000313" key="12">
    <source>
        <dbReference type="Proteomes" id="UP000030341"/>
    </source>
</evidence>
<dbReference type="HOGENOM" id="CLU_013734_6_0_6"/>
<dbReference type="AlphaFoldDB" id="A0A0A7EKI3"/>
<keyword evidence="5 8" id="KW-0645">Protease</keyword>
<organism evidence="11 12">
    <name type="scientific">Pseudoalteromonas piratica</name>
    <dbReference type="NCBI Taxonomy" id="1348114"/>
    <lineage>
        <taxon>Bacteria</taxon>
        <taxon>Pseudomonadati</taxon>
        <taxon>Pseudomonadota</taxon>
        <taxon>Gammaproteobacteria</taxon>
        <taxon>Alteromonadales</taxon>
        <taxon>Pseudoalteromonadaceae</taxon>
        <taxon>Pseudoalteromonas</taxon>
    </lineage>
</organism>
<dbReference type="InterPro" id="IPR023042">
    <property type="entry name" value="Peptidase_M17_leu_NH2_pept"/>
</dbReference>
<accession>A0A0A7EKI3</accession>
<comment type="catalytic activity">
    <reaction evidence="1 8">
        <text>Release of an N-terminal amino acid, Xaa-|-Yaa-, in which Xaa is preferably Leu, but may be other amino acids including Pro although not Arg or Lys, and Yaa may be Pro. Amino acid amides and methyl esters are also readily hydrolyzed, but rates on arylamides are exceedingly low.</text>
        <dbReference type="EC" id="3.4.11.1"/>
    </reaction>
</comment>
<keyword evidence="12" id="KW-1185">Reference proteome</keyword>
<feature type="binding site" evidence="8">
    <location>
        <position position="271"/>
    </location>
    <ligand>
        <name>Mn(2+)</name>
        <dbReference type="ChEBI" id="CHEBI:29035"/>
        <label>1</label>
    </ligand>
</feature>
<feature type="binding site" evidence="8">
    <location>
        <position position="271"/>
    </location>
    <ligand>
        <name>Mn(2+)</name>
        <dbReference type="ChEBI" id="CHEBI:29035"/>
        <label>2</label>
    </ligand>
</feature>
<feature type="binding site" evidence="8">
    <location>
        <position position="348"/>
    </location>
    <ligand>
        <name>Mn(2+)</name>
        <dbReference type="ChEBI" id="CHEBI:29035"/>
        <label>1</label>
    </ligand>
</feature>
<dbReference type="HAMAP" id="MF_00181">
    <property type="entry name" value="Cytosol_peptidase_M17"/>
    <property type="match status" value="1"/>
</dbReference>
<keyword evidence="6 8" id="KW-0378">Hydrolase</keyword>
<dbReference type="SUPFAM" id="SSF52949">
    <property type="entry name" value="Macro domain-like"/>
    <property type="match status" value="1"/>
</dbReference>
<dbReference type="GO" id="GO:0030145">
    <property type="term" value="F:manganese ion binding"/>
    <property type="evidence" value="ECO:0007669"/>
    <property type="project" value="UniProtKB-UniRule"/>
</dbReference>
<feature type="binding site" evidence="8">
    <location>
        <position position="266"/>
    </location>
    <ligand>
        <name>Mn(2+)</name>
        <dbReference type="ChEBI" id="CHEBI:29035"/>
        <label>2</label>
    </ligand>
</feature>
<protein>
    <recommendedName>
        <fullName evidence="8">Probable cytosol aminopeptidase</fullName>
        <ecNumber evidence="8">3.4.11.1</ecNumber>
    </recommendedName>
    <alternativeName>
        <fullName evidence="8">Leucine aminopeptidase</fullName>
        <shortName evidence="8">LAP</shortName>
        <ecNumber evidence="8">3.4.11.10</ecNumber>
    </alternativeName>
    <alternativeName>
        <fullName evidence="8">Leucyl aminopeptidase</fullName>
    </alternativeName>
</protein>
<dbReference type="Gene3D" id="3.40.220.10">
    <property type="entry name" value="Leucine Aminopeptidase, subunit E, domain 1"/>
    <property type="match status" value="1"/>
</dbReference>
<sequence length="497" mass="53406">MKKSLITLALSATIAMPVAAEQFTFSANKTSDADTLVVFKHQKQSNDTFTNYPFSAQLAEAIEANEFTGKFASKLEVLAPQNSIYKRVIVIGLGEDESLEQAELTKLGGQLSGMLEKKYIENITVDAPSFDSNDVALLAHGISLRAYRFDKYQKEKRDEKSYTFITKQTKEAQTHYQHYANIEKGVFLARDLTSEVATEMTPVDFANEAKKLKKLGVKVSILTPKEMKKLGMGALEAVGRGSSQGSRLVIAHYKGSDDAPIALVGKGITFDSGGYSIKTGSSIARMKSDMAGAAAALGTVKALALNEAKVNVVAVMGMAANMVSETSVAPGDVVRTAAGHSVEILNTDAEGRLVLSDALWYARTEYTPKVMVDIATLTGSKVRAVGNRYAAVFSDDDALVESLTVAGKQVNENLWRLPLGYKDMLKSPIADFANIGSGGPGATTAATFLQQFVGDTKWAHIDIAGNALASKNKDEVPKGGTGYSVRLLTQWIENQSN</sequence>
<dbReference type="InterPro" id="IPR043472">
    <property type="entry name" value="Macro_dom-like"/>
</dbReference>
<evidence type="ECO:0000256" key="2">
    <source>
        <dbReference type="ARBA" id="ARBA00000967"/>
    </source>
</evidence>
<dbReference type="InterPro" id="IPR011356">
    <property type="entry name" value="Leucine_aapep/pepB"/>
</dbReference>
<comment type="similarity">
    <text evidence="3 8">Belongs to the peptidase M17 family.</text>
</comment>
<keyword evidence="9" id="KW-0732">Signal</keyword>
<dbReference type="Pfam" id="PF02789">
    <property type="entry name" value="Peptidase_M17_N"/>
    <property type="match status" value="1"/>
</dbReference>
<gene>
    <name evidence="8" type="primary">pepA</name>
    <name evidence="11" type="ORF">OM33_19140</name>
</gene>
<feature type="active site" evidence="8">
    <location>
        <position position="352"/>
    </location>
</feature>
<feature type="chain" id="PRO_5002039216" description="Probable cytosol aminopeptidase" evidence="9">
    <location>
        <begin position="21"/>
        <end position="497"/>
    </location>
</feature>
<keyword evidence="7 8" id="KW-0464">Manganese</keyword>
<dbReference type="Gene3D" id="3.40.630.10">
    <property type="entry name" value="Zn peptidases"/>
    <property type="match status" value="1"/>
</dbReference>
<comment type="function">
    <text evidence="8">Presumably involved in the processing and regular turnover of intracellular proteins. Catalyzes the removal of unsubstituted N-terminal amino acids from various peptides.</text>
</comment>
<evidence type="ECO:0000256" key="8">
    <source>
        <dbReference type="HAMAP-Rule" id="MF_00181"/>
    </source>
</evidence>
<proteinExistence type="inferred from homology"/>
<evidence type="ECO:0000256" key="3">
    <source>
        <dbReference type="ARBA" id="ARBA00009528"/>
    </source>
</evidence>
<dbReference type="NCBIfam" id="NF002077">
    <property type="entry name" value="PRK00913.2-4"/>
    <property type="match status" value="1"/>
</dbReference>
<feature type="binding site" evidence="8">
    <location>
        <position position="350"/>
    </location>
    <ligand>
        <name>Mn(2+)</name>
        <dbReference type="ChEBI" id="CHEBI:29035"/>
        <label>1</label>
    </ligand>
</feature>
<dbReference type="EC" id="3.4.11.1" evidence="8"/>
<evidence type="ECO:0000313" key="11">
    <source>
        <dbReference type="EMBL" id="AIY67180.1"/>
    </source>
</evidence>
<evidence type="ECO:0000256" key="9">
    <source>
        <dbReference type="SAM" id="SignalP"/>
    </source>
</evidence>
<dbReference type="PRINTS" id="PR00481">
    <property type="entry name" value="LAMNOPPTDASE"/>
</dbReference>
<evidence type="ECO:0000256" key="4">
    <source>
        <dbReference type="ARBA" id="ARBA00022438"/>
    </source>
</evidence>
<keyword evidence="8" id="KW-0963">Cytoplasm</keyword>
<feature type="active site" evidence="8">
    <location>
        <position position="278"/>
    </location>
</feature>
<dbReference type="CDD" id="cd00433">
    <property type="entry name" value="Peptidase_M17"/>
    <property type="match status" value="1"/>
</dbReference>
<evidence type="ECO:0000256" key="1">
    <source>
        <dbReference type="ARBA" id="ARBA00000135"/>
    </source>
</evidence>
<dbReference type="SUPFAM" id="SSF53187">
    <property type="entry name" value="Zn-dependent exopeptidases"/>
    <property type="match status" value="1"/>
</dbReference>
<dbReference type="OrthoDB" id="9809354at2"/>
<dbReference type="GO" id="GO:0070006">
    <property type="term" value="F:metalloaminopeptidase activity"/>
    <property type="evidence" value="ECO:0007669"/>
    <property type="project" value="InterPro"/>
</dbReference>
<dbReference type="PROSITE" id="PS00631">
    <property type="entry name" value="CYTOSOL_AP"/>
    <property type="match status" value="1"/>
</dbReference>
<dbReference type="PANTHER" id="PTHR11963">
    <property type="entry name" value="LEUCINE AMINOPEPTIDASE-RELATED"/>
    <property type="match status" value="1"/>
</dbReference>
<dbReference type="Proteomes" id="UP000030341">
    <property type="component" value="Chromosome 2"/>
</dbReference>
<feature type="domain" description="Cytosol aminopeptidase" evidence="10">
    <location>
        <begin position="346"/>
        <end position="353"/>
    </location>
</feature>
<dbReference type="KEGG" id="pseo:OM33_19140"/>
<feature type="signal peptide" evidence="9">
    <location>
        <begin position="1"/>
        <end position="20"/>
    </location>
</feature>
<comment type="catalytic activity">
    <reaction evidence="2 8">
        <text>Release of an N-terminal amino acid, preferentially leucine, but not glutamic or aspartic acids.</text>
        <dbReference type="EC" id="3.4.11.10"/>
    </reaction>
</comment>
<dbReference type="Pfam" id="PF00883">
    <property type="entry name" value="Peptidase_M17"/>
    <property type="match status" value="1"/>
</dbReference>
<dbReference type="GO" id="GO:0006508">
    <property type="term" value="P:proteolysis"/>
    <property type="evidence" value="ECO:0007669"/>
    <property type="project" value="UniProtKB-KW"/>
</dbReference>
<dbReference type="InterPro" id="IPR000819">
    <property type="entry name" value="Peptidase_M17_C"/>
</dbReference>
<dbReference type="GO" id="GO:0005737">
    <property type="term" value="C:cytoplasm"/>
    <property type="evidence" value="ECO:0007669"/>
    <property type="project" value="UniProtKB-SubCell"/>
</dbReference>
<evidence type="ECO:0000259" key="10">
    <source>
        <dbReference type="PROSITE" id="PS00631"/>
    </source>
</evidence>
<comment type="cofactor">
    <cofactor evidence="8">
        <name>Mn(2+)</name>
        <dbReference type="ChEBI" id="CHEBI:29035"/>
    </cofactor>
    <text evidence="8">Binds 2 manganese ions per subunit.</text>
</comment>
<dbReference type="InterPro" id="IPR008283">
    <property type="entry name" value="Peptidase_M17_N"/>
</dbReference>
<feature type="binding site" evidence="8">
    <location>
        <position position="289"/>
    </location>
    <ligand>
        <name>Mn(2+)</name>
        <dbReference type="ChEBI" id="CHEBI:29035"/>
        <label>2</label>
    </ligand>
</feature>
<dbReference type="STRING" id="1348114.OM33_19140"/>
<evidence type="ECO:0000256" key="6">
    <source>
        <dbReference type="ARBA" id="ARBA00022801"/>
    </source>
</evidence>
<comment type="subcellular location">
    <subcellularLocation>
        <location evidence="8">Cytoplasm</location>
    </subcellularLocation>
</comment>
<reference evidence="11 12" key="1">
    <citation type="submission" date="2014-11" db="EMBL/GenBank/DDBJ databases">
        <title>Complete Genome Sequence of Pseudoalteromonas sp. Strain OCN003 Isolated from Kaneohe Bay, Oahu, Hawaii.</title>
        <authorList>
            <person name="Beurmann S."/>
            <person name="Videau P."/>
            <person name="Ushijima B."/>
            <person name="Smith A.M."/>
            <person name="Aeby G.S."/>
            <person name="Callahan S.M."/>
            <person name="Belcaid M."/>
        </authorList>
    </citation>
    <scope>NUCLEOTIDE SEQUENCE [LARGE SCALE GENOMIC DNA]</scope>
    <source>
        <strain evidence="11 12">OCN003</strain>
    </source>
</reference>
<keyword evidence="4 8" id="KW-0031">Aminopeptidase</keyword>
<evidence type="ECO:0000256" key="7">
    <source>
        <dbReference type="ARBA" id="ARBA00023211"/>
    </source>
</evidence>
<dbReference type="EC" id="3.4.11.10" evidence="8"/>
<evidence type="ECO:0000256" key="5">
    <source>
        <dbReference type="ARBA" id="ARBA00022670"/>
    </source>
</evidence>
<dbReference type="eggNOG" id="COG0260">
    <property type="taxonomic scope" value="Bacteria"/>
</dbReference>
<keyword evidence="8" id="KW-0479">Metal-binding</keyword>
<name>A0A0A7EKI3_9GAMM</name>
<dbReference type="PANTHER" id="PTHR11963:SF23">
    <property type="entry name" value="CYTOSOL AMINOPEPTIDASE"/>
    <property type="match status" value="1"/>
</dbReference>
<dbReference type="RefSeq" id="WP_040135977.1">
    <property type="nucleotide sequence ID" value="NZ_CP009889.1"/>
</dbReference>
<feature type="binding site" evidence="8">
    <location>
        <position position="350"/>
    </location>
    <ligand>
        <name>Mn(2+)</name>
        <dbReference type="ChEBI" id="CHEBI:29035"/>
        <label>2</label>
    </ligand>
</feature>
<dbReference type="EMBL" id="CP009889">
    <property type="protein sequence ID" value="AIY67180.1"/>
    <property type="molecule type" value="Genomic_DNA"/>
</dbReference>